<name>A0A8S5N2K6_9CAUD</name>
<protein>
    <submittedName>
        <fullName evidence="1">Uncharacterized protein</fullName>
    </submittedName>
</protein>
<organism evidence="1">
    <name type="scientific">Siphoviridae sp. ctRuT6</name>
    <dbReference type="NCBI Taxonomy" id="2826339"/>
    <lineage>
        <taxon>Viruses</taxon>
        <taxon>Duplodnaviria</taxon>
        <taxon>Heunggongvirae</taxon>
        <taxon>Uroviricota</taxon>
        <taxon>Caudoviricetes</taxon>
    </lineage>
</organism>
<accession>A0A8S5N2K6</accession>
<reference evidence="1" key="1">
    <citation type="journal article" date="2021" name="Proc. Natl. Acad. Sci. U.S.A.">
        <title>A Catalog of Tens of Thousands of Viruses from Human Metagenomes Reveals Hidden Associations with Chronic Diseases.</title>
        <authorList>
            <person name="Tisza M.J."/>
            <person name="Buck C.B."/>
        </authorList>
    </citation>
    <scope>NUCLEOTIDE SEQUENCE</scope>
    <source>
        <strain evidence="1">CtRuT6</strain>
    </source>
</reference>
<proteinExistence type="predicted"/>
<evidence type="ECO:0000313" key="1">
    <source>
        <dbReference type="EMBL" id="DAD88893.1"/>
    </source>
</evidence>
<sequence length="135" mass="15565">MENTQNKKLTKNNLVHAIVAISDSIMENLDIIMDDGFPESVGFMVWAIPTSFSLEIVEKYKEQEGLVYTIKEEECTLDTVADDSPQSYVSMQDTIWNLNSCIMNILWAKNEIELTAQLKWFHSFLIAIKNEQKKK</sequence>
<dbReference type="EMBL" id="BK015049">
    <property type="protein sequence ID" value="DAD88893.1"/>
    <property type="molecule type" value="Genomic_DNA"/>
</dbReference>